<dbReference type="InterPro" id="IPR039748">
    <property type="entry name" value="RPC3"/>
</dbReference>
<feature type="non-terminal residue" evidence="9">
    <location>
        <position position="337"/>
    </location>
</feature>
<evidence type="ECO:0000256" key="4">
    <source>
        <dbReference type="ARBA" id="ARBA00023242"/>
    </source>
</evidence>
<dbReference type="EMBL" id="JAHRHJ020000001">
    <property type="protein sequence ID" value="KAH9330282.1"/>
    <property type="molecule type" value="Genomic_DNA"/>
</dbReference>
<evidence type="ECO:0000256" key="2">
    <source>
        <dbReference type="ARBA" id="ARBA00022478"/>
    </source>
</evidence>
<dbReference type="GO" id="GO:0006351">
    <property type="term" value="P:DNA-templated transcription"/>
    <property type="evidence" value="ECO:0007669"/>
    <property type="project" value="InterPro"/>
</dbReference>
<comment type="subcellular location">
    <subcellularLocation>
        <location evidence="1 5">Nucleus</location>
    </subcellularLocation>
</comment>
<comment type="subunit">
    <text evidence="5">Component of the RNA polymerase III (Pol III) complex consisting of 17 subunits.</text>
</comment>
<dbReference type="Gene3D" id="1.10.10.10">
    <property type="entry name" value="Winged helix-like DNA-binding domain superfamily/Winged helix DNA-binding domain"/>
    <property type="match status" value="3"/>
</dbReference>
<feature type="region of interest" description="Disordered" evidence="6">
    <location>
        <begin position="61"/>
        <end position="96"/>
    </location>
</feature>
<comment type="similarity">
    <text evidence="5">Belongs to the eukaryotic RPC3/POLR3C RNA polymerase subunit family.</text>
</comment>
<feature type="compositionally biased region" description="Basic residues" evidence="6">
    <location>
        <begin position="75"/>
        <end position="85"/>
    </location>
</feature>
<evidence type="ECO:0000313" key="10">
    <source>
        <dbReference type="Proteomes" id="UP000824469"/>
    </source>
</evidence>
<evidence type="ECO:0000256" key="6">
    <source>
        <dbReference type="SAM" id="MobiDB-lite"/>
    </source>
</evidence>
<evidence type="ECO:0000259" key="7">
    <source>
        <dbReference type="Pfam" id="PF05645"/>
    </source>
</evidence>
<evidence type="ECO:0000256" key="3">
    <source>
        <dbReference type="ARBA" id="ARBA00023163"/>
    </source>
</evidence>
<proteinExistence type="inferred from homology"/>
<dbReference type="Proteomes" id="UP000824469">
    <property type="component" value="Unassembled WGS sequence"/>
</dbReference>
<organism evidence="9 10">
    <name type="scientific">Taxus chinensis</name>
    <name type="common">Chinese yew</name>
    <name type="synonym">Taxus wallichiana var. chinensis</name>
    <dbReference type="NCBI Taxonomy" id="29808"/>
    <lineage>
        <taxon>Eukaryota</taxon>
        <taxon>Viridiplantae</taxon>
        <taxon>Streptophyta</taxon>
        <taxon>Embryophyta</taxon>
        <taxon>Tracheophyta</taxon>
        <taxon>Spermatophyta</taxon>
        <taxon>Pinopsida</taxon>
        <taxon>Pinidae</taxon>
        <taxon>Conifers II</taxon>
        <taxon>Cupressales</taxon>
        <taxon>Taxaceae</taxon>
        <taxon>Taxus</taxon>
    </lineage>
</organism>
<comment type="function">
    <text evidence="5">DNA-dependent RNA polymerase catalyzes the transcription of DNA into RNA using the four ribonucleoside triphosphates as substrates. Specific core component of RNA polymerase III which synthesizes small RNAs, such as 5S rRNA and tRNAs.</text>
</comment>
<keyword evidence="10" id="KW-1185">Reference proteome</keyword>
<keyword evidence="3 5" id="KW-0804">Transcription</keyword>
<feature type="domain" description="DNA-directed RNA polymerase III subunit RPC3 winged-helix" evidence="8">
    <location>
        <begin position="280"/>
        <end position="337"/>
    </location>
</feature>
<accession>A0AA38GWC9</accession>
<dbReference type="PANTHER" id="PTHR12949">
    <property type="entry name" value="RNA POLYMERASE III DNA DIRECTED -RELATED"/>
    <property type="match status" value="1"/>
</dbReference>
<dbReference type="GO" id="GO:0003697">
    <property type="term" value="F:single-stranded DNA binding"/>
    <property type="evidence" value="ECO:0007669"/>
    <property type="project" value="UniProtKB-UniRule"/>
</dbReference>
<dbReference type="InterPro" id="IPR055207">
    <property type="entry name" value="POLR3C_WHD"/>
</dbReference>
<dbReference type="InterPro" id="IPR008806">
    <property type="entry name" value="RNA_pol_III_Rpc82_C"/>
</dbReference>
<keyword evidence="4 5" id="KW-0539">Nucleus</keyword>
<gene>
    <name evidence="9" type="ORF">KI387_002390</name>
</gene>
<keyword evidence="2 5" id="KW-0240">DNA-directed RNA polymerase</keyword>
<name>A0AA38GWC9_TAXCH</name>
<dbReference type="InterPro" id="IPR036388">
    <property type="entry name" value="WH-like_DNA-bd_sf"/>
</dbReference>
<dbReference type="OMA" id="ILYKMWK"/>
<dbReference type="PANTHER" id="PTHR12949:SF0">
    <property type="entry name" value="DNA-DIRECTED RNA POLYMERASE III SUBUNIT RPC3"/>
    <property type="match status" value="1"/>
</dbReference>
<dbReference type="AlphaFoldDB" id="A0AA38GWC9"/>
<evidence type="ECO:0000313" key="9">
    <source>
        <dbReference type="EMBL" id="KAH9330282.1"/>
    </source>
</evidence>
<evidence type="ECO:0000259" key="8">
    <source>
        <dbReference type="Pfam" id="PF22536"/>
    </source>
</evidence>
<feature type="domain" description="RNA polymerase III Rpc82 C -terminal" evidence="7">
    <location>
        <begin position="44"/>
        <end position="272"/>
    </location>
</feature>
<dbReference type="Pfam" id="PF05645">
    <property type="entry name" value="RNA_pol_Rpc82"/>
    <property type="match status" value="1"/>
</dbReference>
<reference evidence="9 10" key="1">
    <citation type="journal article" date="2021" name="Nat. Plants">
        <title>The Taxus genome provides insights into paclitaxel biosynthesis.</title>
        <authorList>
            <person name="Xiong X."/>
            <person name="Gou J."/>
            <person name="Liao Q."/>
            <person name="Li Y."/>
            <person name="Zhou Q."/>
            <person name="Bi G."/>
            <person name="Li C."/>
            <person name="Du R."/>
            <person name="Wang X."/>
            <person name="Sun T."/>
            <person name="Guo L."/>
            <person name="Liang H."/>
            <person name="Lu P."/>
            <person name="Wu Y."/>
            <person name="Zhang Z."/>
            <person name="Ro D.K."/>
            <person name="Shang Y."/>
            <person name="Huang S."/>
            <person name="Yan J."/>
        </authorList>
    </citation>
    <scope>NUCLEOTIDE SEQUENCE [LARGE SCALE GENOMIC DNA]</scope>
    <source>
        <strain evidence="9">Ta-2019</strain>
    </source>
</reference>
<sequence>MYMQSESLLEGLLEHGRLTLEQLIQRAAAQSGKGETDIQGPLKETFSGLVRSHFIERCPVPEPVLPPRSENAPKKVVRGSARSRKAAKDTEEETEEQRVIAAAAPLEGERFLLPSSMNYGMPTERGNDHNMPTSKAGEKRKYECLKEDSWMSTVTDDKEVLWRANYEEFVRRLRHKACASYVGSRLDLRAGTVLEAMLEATMISGSLVKQKISAPLSMNAIEQAVLESKEGRIMTMDRIQASLDQMASDSVGYLTRAREMDGQYIINMHKILVDARKSEVEAIVRKRYGIESCRIFKLLAMKGQLEQKQISEQALVDRKETLELLYKLFKDGYLQMQ</sequence>
<dbReference type="GO" id="GO:0005666">
    <property type="term" value="C:RNA polymerase III complex"/>
    <property type="evidence" value="ECO:0007669"/>
    <property type="project" value="UniProtKB-UniRule"/>
</dbReference>
<comment type="caution">
    <text evidence="9">The sequence shown here is derived from an EMBL/GenBank/DDBJ whole genome shotgun (WGS) entry which is preliminary data.</text>
</comment>
<dbReference type="Pfam" id="PF22536">
    <property type="entry name" value="WHD_POLR3C"/>
    <property type="match status" value="1"/>
</dbReference>
<protein>
    <recommendedName>
        <fullName evidence="5">DNA-directed RNA polymerase III subunit RPC3</fullName>
        <shortName evidence="5">RNA polymerase III subunit C3</shortName>
    </recommendedName>
</protein>
<evidence type="ECO:0000256" key="1">
    <source>
        <dbReference type="ARBA" id="ARBA00004123"/>
    </source>
</evidence>
<evidence type="ECO:0000256" key="5">
    <source>
        <dbReference type="RuleBase" id="RU367076"/>
    </source>
</evidence>